<dbReference type="InterPro" id="IPR028034">
    <property type="entry name" value="HU-CCDC81"/>
</dbReference>
<accession>A0A8J4T1T8</accession>
<evidence type="ECO:0000313" key="2">
    <source>
        <dbReference type="EMBL" id="KAF5396451.1"/>
    </source>
</evidence>
<sequence length="127" mass="14741">MVKGLVGDDNINSDETYRIWESACLFTKEKLQSEKAVRFGNIGCFQFTLFEPPAGSSAIGKVRRPIFILSEKICKIHDIYETRRCVEGRSFVVSRRRPPNRIWIDPIIFFFRIHSISTHMKRSSSVE</sequence>
<reference evidence="2" key="1">
    <citation type="submission" date="2019-05" db="EMBL/GenBank/DDBJ databases">
        <title>Annotation for the trematode Paragonimus heterotremus.</title>
        <authorList>
            <person name="Choi Y.-J."/>
        </authorList>
    </citation>
    <scope>NUCLEOTIDE SEQUENCE</scope>
    <source>
        <strain evidence="2">LC</strain>
    </source>
</reference>
<gene>
    <name evidence="2" type="ORF">PHET_10608</name>
</gene>
<dbReference type="Pfam" id="PF14908">
    <property type="entry name" value="HU-CCDC81_euk_1"/>
    <property type="match status" value="1"/>
</dbReference>
<organism evidence="2 3">
    <name type="scientific">Paragonimus heterotremus</name>
    <dbReference type="NCBI Taxonomy" id="100268"/>
    <lineage>
        <taxon>Eukaryota</taxon>
        <taxon>Metazoa</taxon>
        <taxon>Spiralia</taxon>
        <taxon>Lophotrochozoa</taxon>
        <taxon>Platyhelminthes</taxon>
        <taxon>Trematoda</taxon>
        <taxon>Digenea</taxon>
        <taxon>Plagiorchiida</taxon>
        <taxon>Troglotremata</taxon>
        <taxon>Troglotrematidae</taxon>
        <taxon>Paragonimus</taxon>
    </lineage>
</organism>
<name>A0A8J4T1T8_9TREM</name>
<comment type="caution">
    <text evidence="2">The sequence shown here is derived from an EMBL/GenBank/DDBJ whole genome shotgun (WGS) entry which is preliminary data.</text>
</comment>
<dbReference type="EMBL" id="LUCH01008119">
    <property type="protein sequence ID" value="KAF5396451.1"/>
    <property type="molecule type" value="Genomic_DNA"/>
</dbReference>
<evidence type="ECO:0000259" key="1">
    <source>
        <dbReference type="Pfam" id="PF14908"/>
    </source>
</evidence>
<keyword evidence="3" id="KW-1185">Reference proteome</keyword>
<proteinExistence type="predicted"/>
<dbReference type="AlphaFoldDB" id="A0A8J4T1T8"/>
<feature type="domain" description="CCDC81 HU" evidence="1">
    <location>
        <begin position="10"/>
        <end position="80"/>
    </location>
</feature>
<dbReference type="Proteomes" id="UP000748531">
    <property type="component" value="Unassembled WGS sequence"/>
</dbReference>
<evidence type="ECO:0000313" key="3">
    <source>
        <dbReference type="Proteomes" id="UP000748531"/>
    </source>
</evidence>
<protein>
    <recommendedName>
        <fullName evidence="1">CCDC81 HU domain-containing protein</fullName>
    </recommendedName>
</protein>